<accession>A0A5F1XTK8</accession>
<organism evidence="1 2">
    <name type="scientific">Leptospira kmetyi</name>
    <dbReference type="NCBI Taxonomy" id="408139"/>
    <lineage>
        <taxon>Bacteria</taxon>
        <taxon>Pseudomonadati</taxon>
        <taxon>Spirochaetota</taxon>
        <taxon>Spirochaetia</taxon>
        <taxon>Leptospirales</taxon>
        <taxon>Leptospiraceae</taxon>
        <taxon>Leptospira</taxon>
    </lineage>
</organism>
<evidence type="ECO:0000313" key="2">
    <source>
        <dbReference type="Proteomes" id="UP000276407"/>
    </source>
</evidence>
<protein>
    <submittedName>
        <fullName evidence="1">Uncharacterized protein</fullName>
    </submittedName>
</protein>
<proteinExistence type="predicted"/>
<reference evidence="1 2" key="1">
    <citation type="submission" date="2018-11" db="EMBL/GenBank/DDBJ databases">
        <title>Complete genome sequence of Leptospira kmetyi isolate LS 001/16 from soil sample associated with a leptospirosis patient in Kelantan.</title>
        <authorList>
            <person name="Muhammad Yusoff F."/>
            <person name="Muhammad Yusoff S."/>
            <person name="Ahmad M.N."/>
            <person name="Yusof N.Y."/>
            <person name="Aziah I."/>
        </authorList>
    </citation>
    <scope>NUCLEOTIDE SEQUENCE [LARGE SCALE GENOMIC DNA]</scope>
    <source>
        <strain evidence="1 2">LS 001/16</strain>
    </source>
</reference>
<dbReference type="RefSeq" id="WP_123179955.1">
    <property type="nucleotide sequence ID" value="NZ_CP033614.1"/>
</dbReference>
<name>A0A5F1XTK8_9LEPT</name>
<dbReference type="KEGG" id="lkm:EFP84_15080"/>
<dbReference type="Proteomes" id="UP000276407">
    <property type="component" value="Chromosome 1"/>
</dbReference>
<sequence length="197" mass="20693">MKEFNKVSCSNTFKGGLLGFHKISRGLILGLLILTIAVSCKPKETDEEKSDKLFQNLIFATVLLNPCNGANRFSVSPTGFTVPAGQSMTICADQNGTPTLTFAQAGSYKLTAINGTQTHSSSKCTSNYSDFTLTVKDPGNTLILTSSTTGTSLDINAAANSQYTLTVSGIASSSPYTCQGLRASISTTAARLTVTPN</sequence>
<dbReference type="EMBL" id="CP033614">
    <property type="protein sequence ID" value="AYV56687.1"/>
    <property type="molecule type" value="Genomic_DNA"/>
</dbReference>
<gene>
    <name evidence="1" type="ORF">EFP84_15080</name>
</gene>
<dbReference type="AlphaFoldDB" id="A0A5F1XTK8"/>
<evidence type="ECO:0000313" key="1">
    <source>
        <dbReference type="EMBL" id="AYV56687.1"/>
    </source>
</evidence>